<organism evidence="4 5">
    <name type="scientific">Triparma columacea</name>
    <dbReference type="NCBI Taxonomy" id="722753"/>
    <lineage>
        <taxon>Eukaryota</taxon>
        <taxon>Sar</taxon>
        <taxon>Stramenopiles</taxon>
        <taxon>Ochrophyta</taxon>
        <taxon>Bolidophyceae</taxon>
        <taxon>Parmales</taxon>
        <taxon>Triparmaceae</taxon>
        <taxon>Triparma</taxon>
    </lineage>
</organism>
<dbReference type="AlphaFoldDB" id="A0A9W7GCI3"/>
<dbReference type="PANTHER" id="PTHR11079:SF149">
    <property type="entry name" value="TRNA-SPECIFIC ADENOSINE DEAMINASE 2"/>
    <property type="match status" value="1"/>
</dbReference>
<comment type="caution">
    <text evidence="4">The sequence shown here is derived from an EMBL/GenBank/DDBJ whole genome shotgun (WGS) entry which is preliminary data.</text>
</comment>
<dbReference type="InterPro" id="IPR002125">
    <property type="entry name" value="CMP_dCMP_dom"/>
</dbReference>
<dbReference type="GO" id="GO:0002100">
    <property type="term" value="P:tRNA wobble adenosine to inosine editing"/>
    <property type="evidence" value="ECO:0007669"/>
    <property type="project" value="TreeGrafter"/>
</dbReference>
<evidence type="ECO:0000256" key="1">
    <source>
        <dbReference type="ARBA" id="ARBA00022801"/>
    </source>
</evidence>
<keyword evidence="5" id="KW-1185">Reference proteome</keyword>
<proteinExistence type="predicted"/>
<accession>A0A9W7GCI3</accession>
<dbReference type="SUPFAM" id="SSF53927">
    <property type="entry name" value="Cytidine deaminase-like"/>
    <property type="match status" value="1"/>
</dbReference>
<evidence type="ECO:0000313" key="4">
    <source>
        <dbReference type="EMBL" id="GMI42027.1"/>
    </source>
</evidence>
<dbReference type="InterPro" id="IPR016193">
    <property type="entry name" value="Cytidine_deaminase-like"/>
</dbReference>
<dbReference type="GO" id="GO:0052717">
    <property type="term" value="F:tRNA-specific adenosine-34 deaminase activity"/>
    <property type="evidence" value="ECO:0007669"/>
    <property type="project" value="TreeGrafter"/>
</dbReference>
<keyword evidence="1" id="KW-0378">Hydrolase</keyword>
<dbReference type="PANTHER" id="PTHR11079">
    <property type="entry name" value="CYTOSINE DEAMINASE FAMILY MEMBER"/>
    <property type="match status" value="1"/>
</dbReference>
<sequence>MSSETPQTTLSHSLKSTLMSSALHQASLALLKSEVPVGCVLYNLRLNAIVSVGHNLVNATKDPTRHAEMVAWDRLVNRGMASDGAVNGEAWDGDLGVVPGSNPGVEGGLTRTVAEPGHEGAYPDTISTPQDEGEGGLVNNDPIVCVVTCEPCVMCAGALAMIPNLVGVVYGCSNPRFGGCGSLVKAFGGNGDKDCCQVGERFVEGGVKDEEGVEILKRFYGRENEGCPLEKRRRKEGGEGEGVASAGVS</sequence>
<dbReference type="Proteomes" id="UP001165065">
    <property type="component" value="Unassembled WGS sequence"/>
</dbReference>
<dbReference type="PROSITE" id="PS51747">
    <property type="entry name" value="CYT_DCMP_DEAMINASES_2"/>
    <property type="match status" value="1"/>
</dbReference>
<evidence type="ECO:0000313" key="5">
    <source>
        <dbReference type="Proteomes" id="UP001165065"/>
    </source>
</evidence>
<feature type="region of interest" description="Disordered" evidence="2">
    <location>
        <begin position="230"/>
        <end position="249"/>
    </location>
</feature>
<dbReference type="CDD" id="cd01285">
    <property type="entry name" value="nucleoside_deaminase"/>
    <property type="match status" value="1"/>
</dbReference>
<dbReference type="OrthoDB" id="1701769at2759"/>
<dbReference type="Pfam" id="PF00383">
    <property type="entry name" value="dCMP_cyt_deam_1"/>
    <property type="match status" value="1"/>
</dbReference>
<evidence type="ECO:0000259" key="3">
    <source>
        <dbReference type="PROSITE" id="PS51747"/>
    </source>
</evidence>
<feature type="domain" description="CMP/dCMP-type deaminase" evidence="3">
    <location>
        <begin position="13"/>
        <end position="191"/>
    </location>
</feature>
<protein>
    <recommendedName>
        <fullName evidence="3">CMP/dCMP-type deaminase domain-containing protein</fullName>
    </recommendedName>
</protein>
<reference evidence="5" key="1">
    <citation type="journal article" date="2023" name="Commun. Biol.">
        <title>Genome analysis of Parmales, the sister group of diatoms, reveals the evolutionary specialization of diatoms from phago-mixotrophs to photoautotrophs.</title>
        <authorList>
            <person name="Ban H."/>
            <person name="Sato S."/>
            <person name="Yoshikawa S."/>
            <person name="Yamada K."/>
            <person name="Nakamura Y."/>
            <person name="Ichinomiya M."/>
            <person name="Sato N."/>
            <person name="Blanc-Mathieu R."/>
            <person name="Endo H."/>
            <person name="Kuwata A."/>
            <person name="Ogata H."/>
        </authorList>
    </citation>
    <scope>NUCLEOTIDE SEQUENCE [LARGE SCALE GENOMIC DNA]</scope>
</reference>
<dbReference type="EMBL" id="BRYA01000164">
    <property type="protein sequence ID" value="GMI42027.1"/>
    <property type="molecule type" value="Genomic_DNA"/>
</dbReference>
<dbReference type="Gene3D" id="3.40.140.10">
    <property type="entry name" value="Cytidine Deaminase, domain 2"/>
    <property type="match status" value="1"/>
</dbReference>
<evidence type="ECO:0000256" key="2">
    <source>
        <dbReference type="SAM" id="MobiDB-lite"/>
    </source>
</evidence>
<name>A0A9W7GCI3_9STRA</name>
<gene>
    <name evidence="4" type="ORF">TrCOL_g3284</name>
</gene>